<dbReference type="EMBL" id="WKJD01000004">
    <property type="protein sequence ID" value="MRX42341.1"/>
    <property type="molecule type" value="Genomic_DNA"/>
</dbReference>
<dbReference type="Proteomes" id="UP000476511">
    <property type="component" value="Unassembled WGS sequence"/>
</dbReference>
<reference evidence="1 2" key="1">
    <citation type="submission" date="2019-11" db="EMBL/GenBank/DDBJ databases">
        <title>Agromyces kandeliae sp. nov., isolated from mangrove soil.</title>
        <authorList>
            <person name="Wang R."/>
        </authorList>
    </citation>
    <scope>NUCLEOTIDE SEQUENCE [LARGE SCALE GENOMIC DNA]</scope>
    <source>
        <strain evidence="1 2">Q22</strain>
    </source>
</reference>
<evidence type="ECO:0000313" key="2">
    <source>
        <dbReference type="Proteomes" id="UP000476511"/>
    </source>
</evidence>
<gene>
    <name evidence="1" type="ORF">GJR97_01225</name>
</gene>
<comment type="caution">
    <text evidence="1">The sequence shown here is derived from an EMBL/GenBank/DDBJ whole genome shotgun (WGS) entry which is preliminary data.</text>
</comment>
<dbReference type="RefSeq" id="WP_154344741.1">
    <property type="nucleotide sequence ID" value="NZ_WKJD01000004.1"/>
</dbReference>
<dbReference type="AlphaFoldDB" id="A0A6L5QX49"/>
<evidence type="ECO:0008006" key="3">
    <source>
        <dbReference type="Google" id="ProtNLM"/>
    </source>
</evidence>
<sequence>MTAHDGTDHEREALRHLVAARREALDAAEEHLRVLDELAASAAPTAPTAPTVTVADTLSVLRDSIRTSGLSIRSLSERLDMDYTGLTQRLKGKREGYYLRTDTLLGILAAINVAPSSFFAEVERSSAARVDRDVSAR</sequence>
<evidence type="ECO:0000313" key="1">
    <source>
        <dbReference type="EMBL" id="MRX42341.1"/>
    </source>
</evidence>
<name>A0A6L5QX49_9MICO</name>
<keyword evidence="2" id="KW-1185">Reference proteome</keyword>
<organism evidence="1 2">
    <name type="scientific">Agromyces kandeliae</name>
    <dbReference type="NCBI Taxonomy" id="2666141"/>
    <lineage>
        <taxon>Bacteria</taxon>
        <taxon>Bacillati</taxon>
        <taxon>Actinomycetota</taxon>
        <taxon>Actinomycetes</taxon>
        <taxon>Micrococcales</taxon>
        <taxon>Microbacteriaceae</taxon>
        <taxon>Agromyces</taxon>
    </lineage>
</organism>
<protein>
    <recommendedName>
        <fullName evidence="3">HTH cro/C1-type domain-containing protein</fullName>
    </recommendedName>
</protein>
<accession>A0A6L5QX49</accession>
<proteinExistence type="predicted"/>